<dbReference type="OrthoDB" id="57679at2759"/>
<organism evidence="1 2">
    <name type="scientific">Clytia hemisphaerica</name>
    <dbReference type="NCBI Taxonomy" id="252671"/>
    <lineage>
        <taxon>Eukaryota</taxon>
        <taxon>Metazoa</taxon>
        <taxon>Cnidaria</taxon>
        <taxon>Hydrozoa</taxon>
        <taxon>Hydroidolina</taxon>
        <taxon>Leptothecata</taxon>
        <taxon>Obeliida</taxon>
        <taxon>Clytiidae</taxon>
        <taxon>Clytia</taxon>
    </lineage>
</organism>
<evidence type="ECO:0000313" key="2">
    <source>
        <dbReference type="Proteomes" id="UP000594262"/>
    </source>
</evidence>
<dbReference type="GeneID" id="136809373"/>
<proteinExistence type="predicted"/>
<dbReference type="RefSeq" id="XP_066921998.1">
    <property type="nucleotide sequence ID" value="XM_067065897.1"/>
</dbReference>
<dbReference type="Proteomes" id="UP000594262">
    <property type="component" value="Unplaced"/>
</dbReference>
<protein>
    <submittedName>
        <fullName evidence="1">Uncharacterized protein</fullName>
    </submittedName>
</protein>
<accession>A0A7M5TRM7</accession>
<dbReference type="PANTHER" id="PTHR38696:SF1">
    <property type="entry name" value="MEDIATOR OF RNA POLYMERASE II TRANSCRIPTION SUBUNIT 13"/>
    <property type="match status" value="1"/>
</dbReference>
<dbReference type="AlphaFoldDB" id="A0A7M5TRM7"/>
<dbReference type="EnsemblMetazoa" id="CLYHEMT000820.1">
    <property type="protein sequence ID" value="CLYHEMP000820.1"/>
    <property type="gene ID" value="CLYHEMG000820"/>
</dbReference>
<dbReference type="PANTHER" id="PTHR38696">
    <property type="entry name" value="MEDIATOR OF RNA POLYMERASE II TRANSCRIPTION SUBUNIT 13"/>
    <property type="match status" value="1"/>
</dbReference>
<reference evidence="1" key="1">
    <citation type="submission" date="2021-01" db="UniProtKB">
        <authorList>
            <consortium name="EnsemblMetazoa"/>
        </authorList>
    </citation>
    <scope>IDENTIFICATION</scope>
</reference>
<name>A0A7M5TRM7_9CNID</name>
<evidence type="ECO:0000313" key="1">
    <source>
        <dbReference type="EnsemblMetazoa" id="CLYHEMP000820.1"/>
    </source>
</evidence>
<sequence>MGSGCSAPLPDLPYKDIMAMSFRNDSIVCFYASKAELEITRNAILRCWPGGIQREGPKNLDEEHPDVGEPKCYKFKLTGYPFTIGGSKENSTAVRRMATAMLFELYNLGWKLLVSSDLSRTMDVGTWFFQKEAHAPMQYPMFCIGISSYDKFNIIDCPTNLHSVIRDVCTRTWASGIQNESLDGNVYTIKFNGTPWSYVDKIQSCTSRLMIREIVGALTGYQVMLYGNTNLKSTADTFFFRYVPNQQAEQFTTVSLNRMDRLRLIHMEPNVVSAIENCVRQTWVRGVQEVLDKRPLCYELKLRGYPWWCYGEEGVSARLLICRILETMASIGYYIVSGLDVTRKDNDKSLLLFRQGAPMQARFLVCSLNSTDKVKLINAPNEVVQAAQRIFALWVLGHQVKPAAELPPGCSYQVKLNGNPWSNMMVKDGYHGRALLLGLLGAFSDLGWRLVTSADVSAKYVHQDKGPDYPLDVHSWYFMYDPSLLAQRQPMHQQYGLLYPTLPVQGGPPPVYYAPPPAYAPPPPGYNQVAPPPMLPQ</sequence>
<keyword evidence="2" id="KW-1185">Reference proteome</keyword>